<protein>
    <submittedName>
        <fullName evidence="2">Meckelin</fullName>
    </submittedName>
</protein>
<feature type="transmembrane region" description="Helical" evidence="1">
    <location>
        <begin position="72"/>
        <end position="93"/>
    </location>
</feature>
<keyword evidence="1" id="KW-0472">Membrane</keyword>
<dbReference type="STRING" id="6184.A0A430QBZ9"/>
<dbReference type="GO" id="GO:0060271">
    <property type="term" value="P:cilium assembly"/>
    <property type="evidence" value="ECO:0007669"/>
    <property type="project" value="InterPro"/>
</dbReference>
<organism evidence="2 3">
    <name type="scientific">Schistosoma bovis</name>
    <name type="common">Blood fluke</name>
    <dbReference type="NCBI Taxonomy" id="6184"/>
    <lineage>
        <taxon>Eukaryota</taxon>
        <taxon>Metazoa</taxon>
        <taxon>Spiralia</taxon>
        <taxon>Lophotrochozoa</taxon>
        <taxon>Platyhelminthes</taxon>
        <taxon>Trematoda</taxon>
        <taxon>Digenea</taxon>
        <taxon>Strigeidida</taxon>
        <taxon>Schistosomatoidea</taxon>
        <taxon>Schistosomatidae</taxon>
        <taxon>Schistosoma</taxon>
    </lineage>
</organism>
<dbReference type="EMBL" id="QMKO01002013">
    <property type="protein sequence ID" value="RTG85237.1"/>
    <property type="molecule type" value="Genomic_DNA"/>
</dbReference>
<dbReference type="PANTHER" id="PTHR21274:SF0">
    <property type="entry name" value="MECKELIN"/>
    <property type="match status" value="1"/>
</dbReference>
<keyword evidence="1" id="KW-0812">Transmembrane</keyword>
<name>A0A430QBZ9_SCHBO</name>
<feature type="transmembrane region" description="Helical" evidence="1">
    <location>
        <begin position="163"/>
        <end position="185"/>
    </location>
</feature>
<dbReference type="Proteomes" id="UP000290809">
    <property type="component" value="Unassembled WGS sequence"/>
</dbReference>
<evidence type="ECO:0000313" key="2">
    <source>
        <dbReference type="EMBL" id="RTG85237.1"/>
    </source>
</evidence>
<reference evidence="2 3" key="1">
    <citation type="journal article" date="2019" name="PLoS Pathog.">
        <title>Genome sequence of the bovine parasite Schistosoma bovis Tanzania.</title>
        <authorList>
            <person name="Oey H."/>
            <person name="Zakrzewski M."/>
            <person name="Gobert G."/>
            <person name="Gravermann K."/>
            <person name="Stoye J."/>
            <person name="Jones M."/>
            <person name="Mcmanus D."/>
            <person name="Krause L."/>
        </authorList>
    </citation>
    <scope>NUCLEOTIDE SEQUENCE [LARGE SCALE GENOMIC DNA]</scope>
    <source>
        <strain evidence="2 3">TAN1997</strain>
    </source>
</reference>
<dbReference type="InterPro" id="IPR019170">
    <property type="entry name" value="Meckelin"/>
</dbReference>
<keyword evidence="3" id="KW-1185">Reference proteome</keyword>
<gene>
    <name evidence="2" type="ORF">DC041_0013156</name>
</gene>
<sequence>LFLYSIFTTLDKILQIEDVTDDLEARPKKELRSSLPLSSISNQMEDTGISVWRIIYVANEWNEIQTYRKTSCLITIACVLILMQVIGLENLASSDAKSNVVLNSYEYQSPQSRIFRIALILSIFSVIGKSVIGLENLASSDAKSNVVLNSYEYQSPQSRIFRIALILSIFSVIGQFVCCIIQWLFSITLWERCFSDKLRSFADLCSVANVSVFLFAQSNFGYYIHGHSPTGRSDVDLGGITQMLSIENEGIAPKRGITPDSNDHTYRMALPSGLRQTFNRLYTPLLNLTLNTDKYGKHASPQAITNEVYHNINRYLKRFISRDDPDGLRYRIVRRKAFEDILDGEFDDTTFEGLFYIGKSFV</sequence>
<feature type="transmembrane region" description="Helical" evidence="1">
    <location>
        <begin position="113"/>
        <end position="134"/>
    </location>
</feature>
<proteinExistence type="predicted"/>
<feature type="non-terminal residue" evidence="2">
    <location>
        <position position="1"/>
    </location>
</feature>
<dbReference type="PANTHER" id="PTHR21274">
    <property type="entry name" value="MECKELIN"/>
    <property type="match status" value="1"/>
</dbReference>
<dbReference type="Pfam" id="PF09773">
    <property type="entry name" value="Meckelin"/>
    <property type="match status" value="2"/>
</dbReference>
<dbReference type="GO" id="GO:0036038">
    <property type="term" value="C:MKS complex"/>
    <property type="evidence" value="ECO:0007669"/>
    <property type="project" value="InterPro"/>
</dbReference>
<evidence type="ECO:0000313" key="3">
    <source>
        <dbReference type="Proteomes" id="UP000290809"/>
    </source>
</evidence>
<dbReference type="AlphaFoldDB" id="A0A430QBZ9"/>
<comment type="caution">
    <text evidence="2">The sequence shown here is derived from an EMBL/GenBank/DDBJ whole genome shotgun (WGS) entry which is preliminary data.</text>
</comment>
<keyword evidence="1" id="KW-1133">Transmembrane helix</keyword>
<evidence type="ECO:0000256" key="1">
    <source>
        <dbReference type="SAM" id="Phobius"/>
    </source>
</evidence>
<accession>A0A430QBZ9</accession>